<keyword evidence="2" id="KW-0732">Signal</keyword>
<name>A0ABQ6FH76_9CHLR</name>
<dbReference type="InterPro" id="IPR050546">
    <property type="entry name" value="Glycosyl_Hydrlase_16"/>
</dbReference>
<feature type="domain" description="GH16" evidence="3">
    <location>
        <begin position="21"/>
        <end position="297"/>
    </location>
</feature>
<dbReference type="SUPFAM" id="SSF49899">
    <property type="entry name" value="Concanavalin A-like lectins/glucanases"/>
    <property type="match status" value="1"/>
</dbReference>
<evidence type="ECO:0000256" key="1">
    <source>
        <dbReference type="ARBA" id="ARBA00006865"/>
    </source>
</evidence>
<evidence type="ECO:0000313" key="5">
    <source>
        <dbReference type="Proteomes" id="UP001344906"/>
    </source>
</evidence>
<dbReference type="InterPro" id="IPR000757">
    <property type="entry name" value="Beta-glucanase-like"/>
</dbReference>
<comment type="similarity">
    <text evidence="1">Belongs to the glycosyl hydrolase 16 family.</text>
</comment>
<accession>A0ABQ6FH76</accession>
<protein>
    <recommendedName>
        <fullName evidence="3">GH16 domain-containing protein</fullName>
    </recommendedName>
</protein>
<dbReference type="Proteomes" id="UP001344906">
    <property type="component" value="Unassembled WGS sequence"/>
</dbReference>
<dbReference type="EMBL" id="BSRI01000001">
    <property type="protein sequence ID" value="GLV53348.1"/>
    <property type="molecule type" value="Genomic_DNA"/>
</dbReference>
<dbReference type="PROSITE" id="PS51762">
    <property type="entry name" value="GH16_2"/>
    <property type="match status" value="1"/>
</dbReference>
<gene>
    <name evidence="4" type="ORF">KDH_02030</name>
</gene>
<dbReference type="CDD" id="cd02182">
    <property type="entry name" value="GH16_Strep_laminarinase_like"/>
    <property type="match status" value="1"/>
</dbReference>
<evidence type="ECO:0000256" key="2">
    <source>
        <dbReference type="SAM" id="SignalP"/>
    </source>
</evidence>
<keyword evidence="5" id="KW-1185">Reference proteome</keyword>
<dbReference type="Pfam" id="PF26113">
    <property type="entry name" value="GH16_XgeA"/>
    <property type="match status" value="1"/>
</dbReference>
<evidence type="ECO:0000313" key="4">
    <source>
        <dbReference type="EMBL" id="GLV53348.1"/>
    </source>
</evidence>
<sequence length="307" mass="32701">MKRKLFLYMFAVALLSAVLPLSFSGVGTPTANAASLDKNWHKVWDDTFNGPAGSGVKPSNWLYDTGTDFGTGEIETMTSSTSNVYRDGSGHLVIKAIRDASGNWTSGRIESQRTDFMAPVGGKLLITASIQQPNVSGAAAAGYWPAFWLLGSHQNWPTDGEIDIMEDINGLSSVFGTLHCGVSPGGPCNEFTGIGSGQRPCAGCQTAFHTYSVIIDRSVSPEQVRWYLDGVNYFTVNANQVDPTTWTKAIDHGFFIIFDLAMGGGFPAAFGGGPTAATASGASMVVDNVSVYTSKDSHQMKSRELPS</sequence>
<dbReference type="PANTHER" id="PTHR10963:SF55">
    <property type="entry name" value="GLYCOSIDE HYDROLASE FAMILY 16 PROTEIN"/>
    <property type="match status" value="1"/>
</dbReference>
<feature type="chain" id="PRO_5046299596" description="GH16 domain-containing protein" evidence="2">
    <location>
        <begin position="34"/>
        <end position="307"/>
    </location>
</feature>
<organism evidence="4 5">
    <name type="scientific">Dictyobacter halimunensis</name>
    <dbReference type="NCBI Taxonomy" id="3026934"/>
    <lineage>
        <taxon>Bacteria</taxon>
        <taxon>Bacillati</taxon>
        <taxon>Chloroflexota</taxon>
        <taxon>Ktedonobacteria</taxon>
        <taxon>Ktedonobacterales</taxon>
        <taxon>Dictyobacteraceae</taxon>
        <taxon>Dictyobacter</taxon>
    </lineage>
</organism>
<comment type="caution">
    <text evidence="4">The sequence shown here is derived from an EMBL/GenBank/DDBJ whole genome shotgun (WGS) entry which is preliminary data.</text>
</comment>
<dbReference type="Gene3D" id="2.60.120.200">
    <property type="match status" value="1"/>
</dbReference>
<dbReference type="InterPro" id="IPR013320">
    <property type="entry name" value="ConA-like_dom_sf"/>
</dbReference>
<dbReference type="PANTHER" id="PTHR10963">
    <property type="entry name" value="GLYCOSYL HYDROLASE-RELATED"/>
    <property type="match status" value="1"/>
</dbReference>
<reference evidence="4 5" key="1">
    <citation type="submission" date="2023-02" db="EMBL/GenBank/DDBJ databases">
        <title>Dictyobacter halimunensis sp. nov., a new member of the class Ktedonobacteria from forest soil in a geothermal area.</title>
        <authorList>
            <person name="Rachmania M.K."/>
            <person name="Ningsih F."/>
            <person name="Sakai Y."/>
            <person name="Yabe S."/>
            <person name="Yokota A."/>
            <person name="Sjamsuridzal W."/>
        </authorList>
    </citation>
    <scope>NUCLEOTIDE SEQUENCE [LARGE SCALE GENOMIC DNA]</scope>
    <source>
        <strain evidence="4 5">S3.2.2.5</strain>
    </source>
</reference>
<proteinExistence type="inferred from homology"/>
<evidence type="ECO:0000259" key="3">
    <source>
        <dbReference type="PROSITE" id="PS51762"/>
    </source>
</evidence>
<feature type="signal peptide" evidence="2">
    <location>
        <begin position="1"/>
        <end position="33"/>
    </location>
</feature>